<dbReference type="GO" id="GO:0005615">
    <property type="term" value="C:extracellular space"/>
    <property type="evidence" value="ECO:0007669"/>
    <property type="project" value="TreeGrafter"/>
</dbReference>
<feature type="domain" description="CTCK" evidence="4">
    <location>
        <begin position="652"/>
        <end position="741"/>
    </location>
</feature>
<dbReference type="AlphaFoldDB" id="A0A815U3H9"/>
<name>A0A815U3H9_ADIRI</name>
<dbReference type="InterPro" id="IPR006207">
    <property type="entry name" value="Cys_knot_C"/>
</dbReference>
<feature type="compositionally biased region" description="Low complexity" evidence="3">
    <location>
        <begin position="140"/>
        <end position="175"/>
    </location>
</feature>
<dbReference type="PANTHER" id="PTHR24023">
    <property type="entry name" value="COLLAGEN ALPHA"/>
    <property type="match status" value="1"/>
</dbReference>
<dbReference type="GO" id="GO:0031012">
    <property type="term" value="C:extracellular matrix"/>
    <property type="evidence" value="ECO:0007669"/>
    <property type="project" value="TreeGrafter"/>
</dbReference>
<feature type="compositionally biased region" description="Low complexity" evidence="3">
    <location>
        <begin position="196"/>
        <end position="209"/>
    </location>
</feature>
<evidence type="ECO:0000256" key="1">
    <source>
        <dbReference type="ARBA" id="ARBA00023157"/>
    </source>
</evidence>
<evidence type="ECO:0000259" key="4">
    <source>
        <dbReference type="PROSITE" id="PS01225"/>
    </source>
</evidence>
<accession>A0A815U3H9</accession>
<feature type="non-terminal residue" evidence="5">
    <location>
        <position position="827"/>
    </location>
</feature>
<dbReference type="Pfam" id="PF00090">
    <property type="entry name" value="TSP_1"/>
    <property type="match status" value="1"/>
</dbReference>
<sequence length="827" mass="86646">ANVEQFEVTFYSPNGSKVNPTPIQSTDSPKDDKSKPATVDSSKIPADSPVSKVEITVVKTTDDESPKGVVLKVRACVEATSAQKFPPTITRLFTPTKHRITHPNPPPDFLTYNYHYYANFRLETTSTDTSYISTGSTRPAGSPGFTGSSGSQGSTGPAGSERSTGPSGSQGSTGPAGNQGSTAPAGSQGSTGPAGSEGSTGLSGSQGSTGPAGSQGSTGPIGSEGTTGPSGNQGSTGPAGSQGSTGPIGSEGSTGPSGSQGSTGPAGSQGSTGPIGSEGTTGPSGSQGSTGPTGSQGSTGPIDSEGTTGPGGSQGSTAPGGSQGLTGPAGSQGSTTAMGSSGSTDHVVNGTTTIGVLVGRCQNENTLDEEFGLVGADSITEITKGETKFVGYVIRSNGTGWTPSSAYSSLNIDFRHPVEIGRIRLNGDNLKEWRLYYQTSSDVFPVWAAFNNGSVLNGIEIVLPDTLNATKIRIAPNGDAKNIRVEVYACSAFGTETTTTGIPCVLTDWSQWTPCSRTCGIGYKTRSRNTTVSKGCSKEQLVEHQSCTERRCTCTLDEAFYTRVFKKEPTEDKEIGYIDTYVNATTQARNIVYINDTVEQGIIIRTRDRCYIVYCTADGLKLSDNQCLVTTTTIQTTTRVLSTTPITNTTQCTMQQFDNAPIKVNNGQCVSRSSFPRERCGGYCESDSSDQCKCCGVGTTYVQSVLFDCFVDGSTTKTVEKTIQIRRIQSCSCNVCHDKCSVRQYDSAPLRINNDQCVSRENVPRERCSGQCESNDDQCTCCSVGETYLQPIVFDCYIDGSRTVTEPRTVEIRRIQSCNCNVCSNGN</sequence>
<dbReference type="PROSITE" id="PS50092">
    <property type="entry name" value="TSP1"/>
    <property type="match status" value="1"/>
</dbReference>
<feature type="compositionally biased region" description="Polar residues" evidence="3">
    <location>
        <begin position="11"/>
        <end position="27"/>
    </location>
</feature>
<dbReference type="GO" id="GO:0030198">
    <property type="term" value="P:extracellular matrix organization"/>
    <property type="evidence" value="ECO:0007669"/>
    <property type="project" value="TreeGrafter"/>
</dbReference>
<dbReference type="Proteomes" id="UP000663828">
    <property type="component" value="Unassembled WGS sequence"/>
</dbReference>
<evidence type="ECO:0000256" key="3">
    <source>
        <dbReference type="SAM" id="MobiDB-lite"/>
    </source>
</evidence>
<organism evidence="5 6">
    <name type="scientific">Adineta ricciae</name>
    <name type="common">Rotifer</name>
    <dbReference type="NCBI Taxonomy" id="249248"/>
    <lineage>
        <taxon>Eukaryota</taxon>
        <taxon>Metazoa</taxon>
        <taxon>Spiralia</taxon>
        <taxon>Gnathifera</taxon>
        <taxon>Rotifera</taxon>
        <taxon>Eurotatoria</taxon>
        <taxon>Bdelloidea</taxon>
        <taxon>Adinetida</taxon>
        <taxon>Adinetidae</taxon>
        <taxon>Adineta</taxon>
    </lineage>
</organism>
<evidence type="ECO:0000256" key="2">
    <source>
        <dbReference type="PROSITE-ProRule" id="PRU00039"/>
    </source>
</evidence>
<feature type="compositionally biased region" description="Low complexity" evidence="3">
    <location>
        <begin position="331"/>
        <end position="344"/>
    </location>
</feature>
<dbReference type="InterPro" id="IPR050149">
    <property type="entry name" value="Collagen_superfamily"/>
</dbReference>
<dbReference type="Gene3D" id="2.20.100.10">
    <property type="entry name" value="Thrombospondin type-1 (TSP1) repeat"/>
    <property type="match status" value="1"/>
</dbReference>
<dbReference type="Pfam" id="PF01391">
    <property type="entry name" value="Collagen"/>
    <property type="match status" value="1"/>
</dbReference>
<comment type="caution">
    <text evidence="2">Lacks conserved residue(s) required for the propagation of feature annotation.</text>
</comment>
<evidence type="ECO:0000313" key="5">
    <source>
        <dbReference type="EMBL" id="CAF1511012.1"/>
    </source>
</evidence>
<dbReference type="PANTHER" id="PTHR24023:SF1082">
    <property type="entry name" value="COLLAGEN TRIPLE HELIX REPEAT"/>
    <property type="match status" value="1"/>
</dbReference>
<dbReference type="PROSITE" id="PS01225">
    <property type="entry name" value="CTCK_2"/>
    <property type="match status" value="2"/>
</dbReference>
<comment type="caution">
    <text evidence="5">The sequence shown here is derived from an EMBL/GenBank/DDBJ whole genome shotgun (WGS) entry which is preliminary data.</text>
</comment>
<dbReference type="GO" id="GO:0030020">
    <property type="term" value="F:extracellular matrix structural constituent conferring tensile strength"/>
    <property type="evidence" value="ECO:0007669"/>
    <property type="project" value="TreeGrafter"/>
</dbReference>
<dbReference type="SMART" id="SM00209">
    <property type="entry name" value="TSP1"/>
    <property type="match status" value="1"/>
</dbReference>
<evidence type="ECO:0000313" key="6">
    <source>
        <dbReference type="Proteomes" id="UP000663828"/>
    </source>
</evidence>
<dbReference type="InterPro" id="IPR000884">
    <property type="entry name" value="TSP1_rpt"/>
</dbReference>
<feature type="compositionally biased region" description="Polar residues" evidence="3">
    <location>
        <begin position="176"/>
        <end position="193"/>
    </location>
</feature>
<feature type="region of interest" description="Disordered" evidence="3">
    <location>
        <begin position="130"/>
        <end position="347"/>
    </location>
</feature>
<dbReference type="InterPro" id="IPR036383">
    <property type="entry name" value="TSP1_rpt_sf"/>
</dbReference>
<feature type="compositionally biased region" description="Low complexity" evidence="3">
    <location>
        <begin position="244"/>
        <end position="302"/>
    </location>
</feature>
<feature type="compositionally biased region" description="Polar residues" evidence="3">
    <location>
        <begin position="130"/>
        <end position="139"/>
    </location>
</feature>
<dbReference type="InterPro" id="IPR008160">
    <property type="entry name" value="Collagen"/>
</dbReference>
<feature type="domain" description="CTCK" evidence="4">
    <location>
        <begin position="740"/>
        <end position="824"/>
    </location>
</feature>
<feature type="compositionally biased region" description="Polar residues" evidence="3">
    <location>
        <begin position="211"/>
        <end position="242"/>
    </location>
</feature>
<dbReference type="SUPFAM" id="SSF82895">
    <property type="entry name" value="TSP-1 type 1 repeat"/>
    <property type="match status" value="1"/>
</dbReference>
<proteinExistence type="predicted"/>
<feature type="region of interest" description="Disordered" evidence="3">
    <location>
        <begin position="1"/>
        <end position="47"/>
    </location>
</feature>
<dbReference type="EMBL" id="CAJNOR010004552">
    <property type="protein sequence ID" value="CAF1511012.1"/>
    <property type="molecule type" value="Genomic_DNA"/>
</dbReference>
<keyword evidence="6" id="KW-1185">Reference proteome</keyword>
<gene>
    <name evidence="5" type="ORF">XAT740_LOCUS40217</name>
</gene>
<keyword evidence="1" id="KW-1015">Disulfide bond</keyword>
<reference evidence="5" key="1">
    <citation type="submission" date="2021-02" db="EMBL/GenBank/DDBJ databases">
        <authorList>
            <person name="Nowell W R."/>
        </authorList>
    </citation>
    <scope>NUCLEOTIDE SEQUENCE</scope>
</reference>
<protein>
    <recommendedName>
        <fullName evidence="4">CTCK domain-containing protein</fullName>
    </recommendedName>
</protein>